<dbReference type="GO" id="GO:0005886">
    <property type="term" value="C:plasma membrane"/>
    <property type="evidence" value="ECO:0007669"/>
    <property type="project" value="UniProtKB-SubCell"/>
</dbReference>
<dbReference type="AlphaFoldDB" id="A0AAW1QU59"/>
<keyword evidence="9" id="KW-0442">Lipid degradation</keyword>
<evidence type="ECO:0000256" key="9">
    <source>
        <dbReference type="ARBA" id="ARBA00022963"/>
    </source>
</evidence>
<dbReference type="EC" id="3.1.1.116" evidence="14"/>
<protein>
    <recommendedName>
        <fullName evidence="14">sn-1-specific diacylglycerol lipase</fullName>
        <ecNumber evidence="14">3.1.1.116</ecNumber>
    </recommendedName>
</protein>
<evidence type="ECO:0000256" key="1">
    <source>
        <dbReference type="ARBA" id="ARBA00001913"/>
    </source>
</evidence>
<feature type="transmembrane region" description="Helical" evidence="16">
    <location>
        <begin position="20"/>
        <end position="39"/>
    </location>
</feature>
<dbReference type="EMBL" id="JALJOU010000078">
    <property type="protein sequence ID" value="KAK9825001.1"/>
    <property type="molecule type" value="Genomic_DNA"/>
</dbReference>
<evidence type="ECO:0000256" key="11">
    <source>
        <dbReference type="ARBA" id="ARBA00023098"/>
    </source>
</evidence>
<evidence type="ECO:0000256" key="2">
    <source>
        <dbReference type="ARBA" id="ARBA00004651"/>
    </source>
</evidence>
<keyword evidence="8" id="KW-0106">Calcium</keyword>
<dbReference type="Pfam" id="PF01764">
    <property type="entry name" value="Lipase_3"/>
    <property type="match status" value="1"/>
</dbReference>
<keyword evidence="19" id="KW-1185">Reference proteome</keyword>
<evidence type="ECO:0000256" key="4">
    <source>
        <dbReference type="ARBA" id="ARBA00022553"/>
    </source>
</evidence>
<evidence type="ECO:0000256" key="7">
    <source>
        <dbReference type="ARBA" id="ARBA00022801"/>
    </source>
</evidence>
<evidence type="ECO:0000256" key="6">
    <source>
        <dbReference type="ARBA" id="ARBA00022723"/>
    </source>
</evidence>
<comment type="cofactor">
    <cofactor evidence="1">
        <name>Ca(2+)</name>
        <dbReference type="ChEBI" id="CHEBI:29108"/>
    </cofactor>
</comment>
<accession>A0AAW1QU59</accession>
<evidence type="ECO:0000256" key="16">
    <source>
        <dbReference type="SAM" id="Phobius"/>
    </source>
</evidence>
<keyword evidence="3" id="KW-1003">Cell membrane</keyword>
<evidence type="ECO:0000259" key="17">
    <source>
        <dbReference type="Pfam" id="PF01764"/>
    </source>
</evidence>
<evidence type="ECO:0000313" key="19">
    <source>
        <dbReference type="Proteomes" id="UP001445335"/>
    </source>
</evidence>
<comment type="catalytic activity">
    <reaction evidence="13">
        <text>a 1,2-diacyl-sn-glycerol + H2O = a 2-acylglycerol + a fatty acid + H(+)</text>
        <dbReference type="Rhea" id="RHEA:33275"/>
        <dbReference type="ChEBI" id="CHEBI:15377"/>
        <dbReference type="ChEBI" id="CHEBI:15378"/>
        <dbReference type="ChEBI" id="CHEBI:17389"/>
        <dbReference type="ChEBI" id="CHEBI:17815"/>
        <dbReference type="ChEBI" id="CHEBI:28868"/>
        <dbReference type="EC" id="3.1.1.116"/>
    </reaction>
    <physiologicalReaction direction="left-to-right" evidence="13">
        <dbReference type="Rhea" id="RHEA:33276"/>
    </physiologicalReaction>
</comment>
<evidence type="ECO:0000256" key="12">
    <source>
        <dbReference type="ARBA" id="ARBA00023136"/>
    </source>
</evidence>
<dbReference type="SUPFAM" id="SSF53474">
    <property type="entry name" value="alpha/beta-Hydrolases"/>
    <property type="match status" value="1"/>
</dbReference>
<evidence type="ECO:0000256" key="8">
    <source>
        <dbReference type="ARBA" id="ARBA00022837"/>
    </source>
</evidence>
<evidence type="ECO:0000256" key="15">
    <source>
        <dbReference type="SAM" id="MobiDB-lite"/>
    </source>
</evidence>
<sequence>MGALYLFGRRTATASDILPLAFSIPALLHAAWVIGFLCVYRPGPHLPHVGCALSIAAGGLGTPDALVAGLFALTCATLALLAALILVCLRGTALEMRKRRHAAPLLYALAALQAAQLAFACYATWVVSAALAPACAARDGLHALVNASWALLAAVWLWLLAVWQWVPEDDGGVQSCAGRLRFIAALLRCLGQRASWRDVAQTSCGSDRETGKEGGTRPKREEQVLHRLASAYRTVFAKIDLTASDQHAGFALAAALQTRRRCTWAECALLDAGGTERPASGQVPEAQGSLPSEMNGKAEHGDRCDGEGEEPAGSALAGTTPLERSISQRFPAFLTPTGLASELRPDLSPSKAADLCVGKAERVSRGDLAEARVWLRYANAVYYLDAPGAPGDSDSVSSETGAEARAGGSGGACGCLPCGSAPEVSPLDGLDVVYHAVENEALGRLPYLIALNAERQSVVLAVRGTSSLSDALTDAIAQPCDLLACWLGRAAQEDLADLGPHAAHAGVLAAAAAIGSDLARHRILDLLLGERGSPAEAQRWEQSVQAIRRRQVDCQGWRLVLTGHSLGACCALLGLKLRVRHPGLRCWAYGPPGGFCTLPLARTMASFCTSIAVGKDAVPRASLHTASRLQDEIVEALARGRRCKARVLAANLSSAGRRALARDPSAFCAFADVPPEARGHLHRFLRAKARAREQLGAPMFPPGRVAFLRRLKARSGGAADWDAVWIGNEDLAAEGLLISSNMLHHHRTATIQQALEAAEDCATPAQQRG</sequence>
<evidence type="ECO:0000256" key="10">
    <source>
        <dbReference type="ARBA" id="ARBA00022989"/>
    </source>
</evidence>
<feature type="region of interest" description="Disordered" evidence="15">
    <location>
        <begin position="275"/>
        <end position="317"/>
    </location>
</feature>
<dbReference type="Proteomes" id="UP001445335">
    <property type="component" value="Unassembled WGS sequence"/>
</dbReference>
<feature type="domain" description="Fungal lipase-type" evidence="17">
    <location>
        <begin position="459"/>
        <end position="623"/>
    </location>
</feature>
<evidence type="ECO:0000256" key="14">
    <source>
        <dbReference type="ARBA" id="ARBA00026104"/>
    </source>
</evidence>
<evidence type="ECO:0000256" key="3">
    <source>
        <dbReference type="ARBA" id="ARBA00022475"/>
    </source>
</evidence>
<dbReference type="GO" id="GO:0016298">
    <property type="term" value="F:lipase activity"/>
    <property type="evidence" value="ECO:0007669"/>
    <property type="project" value="TreeGrafter"/>
</dbReference>
<evidence type="ECO:0000313" key="18">
    <source>
        <dbReference type="EMBL" id="KAK9825001.1"/>
    </source>
</evidence>
<dbReference type="GO" id="GO:0046872">
    <property type="term" value="F:metal ion binding"/>
    <property type="evidence" value="ECO:0007669"/>
    <property type="project" value="UniProtKB-KW"/>
</dbReference>
<keyword evidence="4" id="KW-0597">Phosphoprotein</keyword>
<gene>
    <name evidence="18" type="ORF">WJX81_007702</name>
</gene>
<dbReference type="PANTHER" id="PTHR45792:SF8">
    <property type="entry name" value="DIACYLGLYCEROL LIPASE-ALPHA"/>
    <property type="match status" value="1"/>
</dbReference>
<keyword evidence="12 16" id="KW-0472">Membrane</keyword>
<dbReference type="PANTHER" id="PTHR45792">
    <property type="entry name" value="DIACYLGLYCEROL LIPASE HOMOLOG-RELATED"/>
    <property type="match status" value="1"/>
</dbReference>
<feature type="compositionally biased region" description="Basic and acidic residues" evidence="15">
    <location>
        <begin position="296"/>
        <end position="306"/>
    </location>
</feature>
<organism evidence="18 19">
    <name type="scientific">Elliptochloris bilobata</name>
    <dbReference type="NCBI Taxonomy" id="381761"/>
    <lineage>
        <taxon>Eukaryota</taxon>
        <taxon>Viridiplantae</taxon>
        <taxon>Chlorophyta</taxon>
        <taxon>core chlorophytes</taxon>
        <taxon>Trebouxiophyceae</taxon>
        <taxon>Trebouxiophyceae incertae sedis</taxon>
        <taxon>Elliptochloris clade</taxon>
        <taxon>Elliptochloris</taxon>
    </lineage>
</organism>
<feature type="transmembrane region" description="Helical" evidence="16">
    <location>
        <begin position="147"/>
        <end position="166"/>
    </location>
</feature>
<dbReference type="InterPro" id="IPR052214">
    <property type="entry name" value="DAG_Lipase-Related"/>
</dbReference>
<feature type="transmembrane region" description="Helical" evidence="16">
    <location>
        <begin position="68"/>
        <end position="93"/>
    </location>
</feature>
<keyword evidence="5 16" id="KW-0812">Transmembrane</keyword>
<evidence type="ECO:0000256" key="13">
    <source>
        <dbReference type="ARBA" id="ARBA00024531"/>
    </source>
</evidence>
<keyword evidence="10 16" id="KW-1133">Transmembrane helix</keyword>
<keyword evidence="11" id="KW-0443">Lipid metabolism</keyword>
<proteinExistence type="predicted"/>
<dbReference type="InterPro" id="IPR002921">
    <property type="entry name" value="Fungal_lipase-type"/>
</dbReference>
<reference evidence="18 19" key="1">
    <citation type="journal article" date="2024" name="Nat. Commun.">
        <title>Phylogenomics reveals the evolutionary origins of lichenization in chlorophyte algae.</title>
        <authorList>
            <person name="Puginier C."/>
            <person name="Libourel C."/>
            <person name="Otte J."/>
            <person name="Skaloud P."/>
            <person name="Haon M."/>
            <person name="Grisel S."/>
            <person name="Petersen M."/>
            <person name="Berrin J.G."/>
            <person name="Delaux P.M."/>
            <person name="Dal Grande F."/>
            <person name="Keller J."/>
        </authorList>
    </citation>
    <scope>NUCLEOTIDE SEQUENCE [LARGE SCALE GENOMIC DNA]</scope>
    <source>
        <strain evidence="18 19">SAG 245.80</strain>
    </source>
</reference>
<comment type="caution">
    <text evidence="18">The sequence shown here is derived from an EMBL/GenBank/DDBJ whole genome shotgun (WGS) entry which is preliminary data.</text>
</comment>
<evidence type="ECO:0000256" key="5">
    <source>
        <dbReference type="ARBA" id="ARBA00022692"/>
    </source>
</evidence>
<comment type="subcellular location">
    <subcellularLocation>
        <location evidence="2">Cell membrane</location>
        <topology evidence="2">Multi-pass membrane protein</topology>
    </subcellularLocation>
</comment>
<dbReference type="Gene3D" id="3.40.50.1820">
    <property type="entry name" value="alpha/beta hydrolase"/>
    <property type="match status" value="1"/>
</dbReference>
<name>A0AAW1QU59_9CHLO</name>
<keyword evidence="6" id="KW-0479">Metal-binding</keyword>
<keyword evidence="7" id="KW-0378">Hydrolase</keyword>
<dbReference type="InterPro" id="IPR029058">
    <property type="entry name" value="AB_hydrolase_fold"/>
</dbReference>
<dbReference type="GO" id="GO:0016042">
    <property type="term" value="P:lipid catabolic process"/>
    <property type="evidence" value="ECO:0007669"/>
    <property type="project" value="UniProtKB-KW"/>
</dbReference>